<evidence type="ECO:0000313" key="2">
    <source>
        <dbReference type="EMBL" id="MFC4910154.1"/>
    </source>
</evidence>
<keyword evidence="3" id="KW-1185">Reference proteome</keyword>
<dbReference type="GO" id="GO:0004497">
    <property type="term" value="F:monooxygenase activity"/>
    <property type="evidence" value="ECO:0007669"/>
    <property type="project" value="UniProtKB-KW"/>
</dbReference>
<reference evidence="3" key="1">
    <citation type="journal article" date="2019" name="Int. J. Syst. Evol. Microbiol.">
        <title>The Global Catalogue of Microorganisms (GCM) 10K type strain sequencing project: providing services to taxonomists for standard genome sequencing and annotation.</title>
        <authorList>
            <consortium name="The Broad Institute Genomics Platform"/>
            <consortium name="The Broad Institute Genome Sequencing Center for Infectious Disease"/>
            <person name="Wu L."/>
            <person name="Ma J."/>
        </authorList>
    </citation>
    <scope>NUCLEOTIDE SEQUENCE [LARGE SCALE GENOMIC DNA]</scope>
    <source>
        <strain evidence="3">KLKA75</strain>
    </source>
</reference>
<dbReference type="EMBL" id="JBHSIT010000006">
    <property type="protein sequence ID" value="MFC4910154.1"/>
    <property type="molecule type" value="Genomic_DNA"/>
</dbReference>
<keyword evidence="2" id="KW-0503">Monooxygenase</keyword>
<sequence length="96" mass="10868">MIVFVNTFVVAGTAEEFERVFTETSDFLCGQPGFLSHRLVRSTSEPSRYVNVATWKDEAALRAATRQPGFADHARRLRALATSDPHFYEPVMERGF</sequence>
<dbReference type="Proteomes" id="UP001595872">
    <property type="component" value="Unassembled WGS sequence"/>
</dbReference>
<dbReference type="RefSeq" id="WP_378258225.1">
    <property type="nucleotide sequence ID" value="NZ_JBHSIT010000006.1"/>
</dbReference>
<dbReference type="SUPFAM" id="SSF54909">
    <property type="entry name" value="Dimeric alpha+beta barrel"/>
    <property type="match status" value="1"/>
</dbReference>
<comment type="caution">
    <text evidence="2">The sequence shown here is derived from an EMBL/GenBank/DDBJ whole genome shotgun (WGS) entry which is preliminary data.</text>
</comment>
<name>A0ABV9U2Y1_9ACTN</name>
<dbReference type="InterPro" id="IPR007138">
    <property type="entry name" value="ABM_dom"/>
</dbReference>
<evidence type="ECO:0000259" key="1">
    <source>
        <dbReference type="PROSITE" id="PS51725"/>
    </source>
</evidence>
<dbReference type="Gene3D" id="3.30.70.100">
    <property type="match status" value="1"/>
</dbReference>
<feature type="domain" description="ABM" evidence="1">
    <location>
        <begin position="1"/>
        <end position="92"/>
    </location>
</feature>
<organism evidence="2 3">
    <name type="scientific">Actinomadura gamaensis</name>
    <dbReference type="NCBI Taxonomy" id="1763541"/>
    <lineage>
        <taxon>Bacteria</taxon>
        <taxon>Bacillati</taxon>
        <taxon>Actinomycetota</taxon>
        <taxon>Actinomycetes</taxon>
        <taxon>Streptosporangiales</taxon>
        <taxon>Thermomonosporaceae</taxon>
        <taxon>Actinomadura</taxon>
    </lineage>
</organism>
<dbReference type="PROSITE" id="PS51725">
    <property type="entry name" value="ABM"/>
    <property type="match status" value="1"/>
</dbReference>
<dbReference type="Pfam" id="PF03992">
    <property type="entry name" value="ABM"/>
    <property type="match status" value="1"/>
</dbReference>
<proteinExistence type="predicted"/>
<gene>
    <name evidence="2" type="ORF">ACFPCY_22760</name>
</gene>
<accession>A0ABV9U2Y1</accession>
<dbReference type="EC" id="1.14.-.-" evidence="2"/>
<keyword evidence="2" id="KW-0560">Oxidoreductase</keyword>
<evidence type="ECO:0000313" key="3">
    <source>
        <dbReference type="Proteomes" id="UP001595872"/>
    </source>
</evidence>
<protein>
    <submittedName>
        <fullName evidence="2">Antibiotic biosynthesis monooxygenase family protein</fullName>
        <ecNumber evidence="2">1.14.-.-</ecNumber>
    </submittedName>
</protein>
<dbReference type="InterPro" id="IPR011008">
    <property type="entry name" value="Dimeric_a/b-barrel"/>
</dbReference>